<protein>
    <submittedName>
        <fullName evidence="2">Phage holin family protein</fullName>
    </submittedName>
</protein>
<gene>
    <name evidence="2" type="ORF">H9L22_01890</name>
</gene>
<dbReference type="KEGG" id="tdf:H9L22_01890"/>
<dbReference type="Proteomes" id="UP000516117">
    <property type="component" value="Chromosome"/>
</dbReference>
<feature type="transmembrane region" description="Helical" evidence="1">
    <location>
        <begin position="33"/>
        <end position="52"/>
    </location>
</feature>
<accession>A0A7H0H6U2</accession>
<dbReference type="Pfam" id="PF04020">
    <property type="entry name" value="Phage_holin_4_2"/>
    <property type="match status" value="1"/>
</dbReference>
<dbReference type="PANTHER" id="PTHR37309">
    <property type="entry name" value="SLR0284 PROTEIN"/>
    <property type="match status" value="1"/>
</dbReference>
<dbReference type="InterPro" id="IPR007165">
    <property type="entry name" value="Phage_holin_4_2"/>
</dbReference>
<keyword evidence="1" id="KW-1133">Transmembrane helix</keyword>
<evidence type="ECO:0000313" key="2">
    <source>
        <dbReference type="EMBL" id="QNP56258.1"/>
    </source>
</evidence>
<evidence type="ECO:0000256" key="1">
    <source>
        <dbReference type="SAM" id="Phobius"/>
    </source>
</evidence>
<evidence type="ECO:0000313" key="3">
    <source>
        <dbReference type="Proteomes" id="UP000516117"/>
    </source>
</evidence>
<dbReference type="RefSeq" id="WP_187721370.1">
    <property type="nucleotide sequence ID" value="NZ_BAABBL010000001.1"/>
</dbReference>
<sequence>MKFLLRLVVTALATAVAVWIVPGITLTDTDRTSQALTLLGVAVIFGIVNAVVKPIMQVLSACLIVLTLGIFLLVINAAMLALTSWFAGVVGLGFHVDGFWAAVFGSVIISVVGALLGGLLGQGRREEA</sequence>
<organism evidence="2 3">
    <name type="scientific">Tessaracoccus defluvii</name>
    <dbReference type="NCBI Taxonomy" id="1285901"/>
    <lineage>
        <taxon>Bacteria</taxon>
        <taxon>Bacillati</taxon>
        <taxon>Actinomycetota</taxon>
        <taxon>Actinomycetes</taxon>
        <taxon>Propionibacteriales</taxon>
        <taxon>Propionibacteriaceae</taxon>
        <taxon>Tessaracoccus</taxon>
    </lineage>
</organism>
<feature type="transmembrane region" description="Helical" evidence="1">
    <location>
        <begin position="59"/>
        <end position="87"/>
    </location>
</feature>
<feature type="transmembrane region" description="Helical" evidence="1">
    <location>
        <begin position="99"/>
        <end position="120"/>
    </location>
</feature>
<name>A0A7H0H6U2_9ACTN</name>
<dbReference type="PANTHER" id="PTHR37309:SF1">
    <property type="entry name" value="SLR0284 PROTEIN"/>
    <property type="match status" value="1"/>
</dbReference>
<dbReference type="EMBL" id="CP060789">
    <property type="protein sequence ID" value="QNP56258.1"/>
    <property type="molecule type" value="Genomic_DNA"/>
</dbReference>
<keyword evidence="3" id="KW-1185">Reference proteome</keyword>
<keyword evidence="1" id="KW-0812">Transmembrane</keyword>
<dbReference type="AlphaFoldDB" id="A0A7H0H6U2"/>
<keyword evidence="1" id="KW-0472">Membrane</keyword>
<reference evidence="2 3" key="1">
    <citation type="submission" date="2020-08" db="EMBL/GenBank/DDBJ databases">
        <title>Genome sequence of Tessaracoccus defluvii JCM 17540T.</title>
        <authorList>
            <person name="Hyun D.-W."/>
            <person name="Bae J.-W."/>
        </authorList>
    </citation>
    <scope>NUCLEOTIDE SEQUENCE [LARGE SCALE GENOMIC DNA]</scope>
    <source>
        <strain evidence="2 3">JCM 17540</strain>
    </source>
</reference>
<proteinExistence type="predicted"/>